<dbReference type="Pfam" id="PF00293">
    <property type="entry name" value="NUDIX"/>
    <property type="match status" value="1"/>
</dbReference>
<evidence type="ECO:0000259" key="5">
    <source>
        <dbReference type="PROSITE" id="PS51462"/>
    </source>
</evidence>
<evidence type="ECO:0000256" key="4">
    <source>
        <dbReference type="ARBA" id="ARBA00022842"/>
    </source>
</evidence>
<dbReference type="InterPro" id="IPR047198">
    <property type="entry name" value="DDP-like_NUDIX"/>
</dbReference>
<dbReference type="PANTHER" id="PTHR12629:SF0">
    <property type="entry name" value="DIPHOSPHOINOSITOL-POLYPHOSPHATE DIPHOSPHATASE"/>
    <property type="match status" value="1"/>
</dbReference>
<dbReference type="CDD" id="cd04666">
    <property type="entry name" value="NUDIX_DIPP2_like_Nudt4"/>
    <property type="match status" value="1"/>
</dbReference>
<dbReference type="EMBL" id="JALIEB010000007">
    <property type="protein sequence ID" value="MCV3272263.1"/>
    <property type="molecule type" value="Genomic_DNA"/>
</dbReference>
<gene>
    <name evidence="6" type="ORF">MUB52_12565</name>
</gene>
<sequence>MIGYVKSHFEGAFRLIFPQARARQVAALCYRKTRAGKRVLLITSRGTGRWIVPKGWPMDGLENSEAALQEAWEEAGVKSAEVEPQPVGHYRYNKYHARGGKTPVETEVYAAEVEALANSYPEGHQRRREWFSPAEAAEKVREPELKAILRDF</sequence>
<keyword evidence="7" id="KW-1185">Reference proteome</keyword>
<dbReference type="InterPro" id="IPR000086">
    <property type="entry name" value="NUDIX_hydrolase_dom"/>
</dbReference>
<dbReference type="Gene3D" id="3.90.79.10">
    <property type="entry name" value="Nucleoside Triphosphate Pyrophosphohydrolase"/>
    <property type="match status" value="1"/>
</dbReference>
<keyword evidence="4" id="KW-0460">Magnesium</keyword>
<dbReference type="GO" id="GO:0016787">
    <property type="term" value="F:hydrolase activity"/>
    <property type="evidence" value="ECO:0007669"/>
    <property type="project" value="UniProtKB-KW"/>
</dbReference>
<dbReference type="PANTHER" id="PTHR12629">
    <property type="entry name" value="DIPHOSPHOINOSITOL POLYPHOSPHATE PHOSPHOHYDROLASE"/>
    <property type="match status" value="1"/>
</dbReference>
<evidence type="ECO:0000256" key="1">
    <source>
        <dbReference type="ARBA" id="ARBA00001946"/>
    </source>
</evidence>
<evidence type="ECO:0000256" key="2">
    <source>
        <dbReference type="ARBA" id="ARBA00022723"/>
    </source>
</evidence>
<proteinExistence type="predicted"/>
<feature type="domain" description="Nudix hydrolase" evidence="5">
    <location>
        <begin position="20"/>
        <end position="152"/>
    </location>
</feature>
<dbReference type="Proteomes" id="UP001208690">
    <property type="component" value="Unassembled WGS sequence"/>
</dbReference>
<evidence type="ECO:0000313" key="6">
    <source>
        <dbReference type="EMBL" id="MCV3272263.1"/>
    </source>
</evidence>
<dbReference type="SUPFAM" id="SSF55811">
    <property type="entry name" value="Nudix"/>
    <property type="match status" value="1"/>
</dbReference>
<accession>A0ABT3BFC6</accession>
<organism evidence="6 7">
    <name type="scientific">Roseobacter sinensis</name>
    <dbReference type="NCBI Taxonomy" id="2931391"/>
    <lineage>
        <taxon>Bacteria</taxon>
        <taxon>Pseudomonadati</taxon>
        <taxon>Pseudomonadota</taxon>
        <taxon>Alphaproteobacteria</taxon>
        <taxon>Rhodobacterales</taxon>
        <taxon>Roseobacteraceae</taxon>
        <taxon>Roseobacter</taxon>
    </lineage>
</organism>
<dbReference type="PROSITE" id="PS51462">
    <property type="entry name" value="NUDIX"/>
    <property type="match status" value="1"/>
</dbReference>
<dbReference type="RefSeq" id="WP_263844586.1">
    <property type="nucleotide sequence ID" value="NZ_JALIEB010000007.1"/>
</dbReference>
<evidence type="ECO:0000256" key="3">
    <source>
        <dbReference type="ARBA" id="ARBA00022801"/>
    </source>
</evidence>
<keyword evidence="2" id="KW-0479">Metal-binding</keyword>
<keyword evidence="3 6" id="KW-0378">Hydrolase</keyword>
<reference evidence="6 7" key="1">
    <citation type="submission" date="2022-04" db="EMBL/GenBank/DDBJ databases">
        <title>Roseobacter sp. WL0113 is a bacterium isolated from neritic sediment.</title>
        <authorList>
            <person name="Wang L."/>
            <person name="He W."/>
            <person name="Zhang D.-F."/>
        </authorList>
    </citation>
    <scope>NUCLEOTIDE SEQUENCE [LARGE SCALE GENOMIC DNA]</scope>
    <source>
        <strain evidence="6 7">WL0113</strain>
    </source>
</reference>
<dbReference type="InterPro" id="IPR015797">
    <property type="entry name" value="NUDIX_hydrolase-like_dom_sf"/>
</dbReference>
<protein>
    <submittedName>
        <fullName evidence="6">NUDIX hydrolase</fullName>
    </submittedName>
</protein>
<name>A0ABT3BFC6_9RHOB</name>
<comment type="caution">
    <text evidence="6">The sequence shown here is derived from an EMBL/GenBank/DDBJ whole genome shotgun (WGS) entry which is preliminary data.</text>
</comment>
<evidence type="ECO:0000313" key="7">
    <source>
        <dbReference type="Proteomes" id="UP001208690"/>
    </source>
</evidence>
<comment type="cofactor">
    <cofactor evidence="1">
        <name>Mg(2+)</name>
        <dbReference type="ChEBI" id="CHEBI:18420"/>
    </cofactor>
</comment>